<protein>
    <recommendedName>
        <fullName evidence="2">Flagellar hook-length control protein-like C-terminal domain-containing protein</fullName>
    </recommendedName>
</protein>
<dbReference type="Gene3D" id="3.30.750.140">
    <property type="match status" value="1"/>
</dbReference>
<organism evidence="3 4">
    <name type="scientific">Thermosipho affectus</name>
    <dbReference type="NCBI Taxonomy" id="660294"/>
    <lineage>
        <taxon>Bacteria</taxon>
        <taxon>Thermotogati</taxon>
        <taxon>Thermotogota</taxon>
        <taxon>Thermotogae</taxon>
        <taxon>Thermotogales</taxon>
        <taxon>Fervidobacteriaceae</taxon>
        <taxon>Thermosipho</taxon>
    </lineage>
</organism>
<feature type="domain" description="Flagellar hook-length control protein-like C-terminal" evidence="2">
    <location>
        <begin position="629"/>
        <end position="703"/>
    </location>
</feature>
<sequence length="736" mass="86846">MNLLKQLIANNVEMNHGKNVKLKSQKESNSAFKQLVEEKKKIFGKTVSKEILRLQDEPFVDEKKLLKHVIESLETSVSTKNLTEDVKDKFSNVVFERKNGENSKKKEYKFSNMDGKKEILPRDEKTMLQEKKIVNIFEKKEILELDRLKSERSEEKNVKNSILRKMISDIKENNEKLLVLKSKKDGKVKIISKVFVENDIVEKKNFIKENTNTLKKEITKLKKEPLETGKDQKFFDISKKDEKLKNLRRNVIKSKVVENSKVIEKKEDISPFHSIEKTYLNVKEYVNGLNEDGIFQGDFVGDIKKNITSENIKNNDKKKNIILNSSKKMDVKNIKAVKYSKAKEVKKLDVPAKIGKEIEKKETKINLKVQEVITNFLEKLEGKESYLLENNQVSLNVDIKDLRLLCENVKHLKNIKIKDVKLPKDTPPKIKVIFTNENNLEKKLLKRDVILNRSIILNKKKDVVYFFKDKIFRIGNKTINSLILIPISMTNEKLSPIIREKNPPKTNEINRRVKILERFIRENNVFLKNNIKGDSEHKLKIEFIFESERNIKKHVARKEVNPKISNEIFKYQARKLYKMPKYEEVHTKIDLLNNTEKANNLHVIRTELESQNRNIEEIYKKITEMIENKGSYKEKAIIDLKHPAFGKLEVNLEKVDNEVVIRFVFENKESRDIVEKGLHNLRERFNNIGLEIKEYSFEVKEEQEWYEEEKQDKGNEQNRKQKKRWVKDNDELDTNE</sequence>
<dbReference type="Pfam" id="PF02120">
    <property type="entry name" value="Flg_hook"/>
    <property type="match status" value="1"/>
</dbReference>
<dbReference type="Proteomes" id="UP000242616">
    <property type="component" value="Unassembled WGS sequence"/>
</dbReference>
<dbReference type="InterPro" id="IPR021136">
    <property type="entry name" value="Flagellar_hook_control-like_C"/>
</dbReference>
<comment type="caution">
    <text evidence="3">The sequence shown here is derived from an EMBL/GenBank/DDBJ whole genome shotgun (WGS) entry which is preliminary data.</text>
</comment>
<evidence type="ECO:0000259" key="2">
    <source>
        <dbReference type="Pfam" id="PF02120"/>
    </source>
</evidence>
<reference evidence="3 4" key="1">
    <citation type="submission" date="2015-06" db="EMBL/GenBank/DDBJ databases">
        <title>Genome sequencing of Thermotogales isolates from hydrothermal vents.</title>
        <authorList>
            <person name="Haverkamp T.H."/>
            <person name="Kublanov I.V."/>
            <person name="Nesbo C.L."/>
        </authorList>
    </citation>
    <scope>NUCLEOTIDE SEQUENCE [LARGE SCALE GENOMIC DNA]</scope>
    <source>
        <strain evidence="4">ik275mar</strain>
    </source>
</reference>
<feature type="compositionally biased region" description="Basic and acidic residues" evidence="1">
    <location>
        <begin position="706"/>
        <end position="719"/>
    </location>
</feature>
<proteinExistence type="predicted"/>
<evidence type="ECO:0000313" key="3">
    <source>
        <dbReference type="EMBL" id="ONN26651.1"/>
    </source>
</evidence>
<keyword evidence="4" id="KW-1185">Reference proteome</keyword>
<feature type="region of interest" description="Disordered" evidence="1">
    <location>
        <begin position="706"/>
        <end position="736"/>
    </location>
</feature>
<evidence type="ECO:0000313" key="4">
    <source>
        <dbReference type="Proteomes" id="UP000242616"/>
    </source>
</evidence>
<name>A0ABX3IHK0_9BACT</name>
<dbReference type="RefSeq" id="WP_077198548.1">
    <property type="nucleotide sequence ID" value="NZ_LBFC01000022.1"/>
</dbReference>
<evidence type="ECO:0000256" key="1">
    <source>
        <dbReference type="SAM" id="MobiDB-lite"/>
    </source>
</evidence>
<dbReference type="InterPro" id="IPR038610">
    <property type="entry name" value="FliK-like_C_sf"/>
</dbReference>
<accession>A0ABX3IHK0</accession>
<gene>
    <name evidence="3" type="ORF">XJ44_07175</name>
</gene>
<dbReference type="EMBL" id="LBFC01000022">
    <property type="protein sequence ID" value="ONN26651.1"/>
    <property type="molecule type" value="Genomic_DNA"/>
</dbReference>
<dbReference type="CDD" id="cd17470">
    <property type="entry name" value="T3SS_Flik_C"/>
    <property type="match status" value="1"/>
</dbReference>